<gene>
    <name evidence="8" type="primary">menC</name>
    <name evidence="7" type="ORF">GMI68_03845</name>
    <name evidence="8" type="ORF">J7S26_00185</name>
</gene>
<dbReference type="EMBL" id="WPCR01000004">
    <property type="protein sequence ID" value="NHM13911.1"/>
    <property type="molecule type" value="Genomic_DNA"/>
</dbReference>
<evidence type="ECO:0000313" key="7">
    <source>
        <dbReference type="EMBL" id="NHM13911.1"/>
    </source>
</evidence>
<dbReference type="PROSITE" id="PS00908">
    <property type="entry name" value="MR_MLE_1"/>
    <property type="match status" value="1"/>
</dbReference>
<dbReference type="GO" id="GO:0016878">
    <property type="term" value="F:acid-thiol ligase activity"/>
    <property type="evidence" value="ECO:0007669"/>
    <property type="project" value="UniProtKB-ARBA"/>
</dbReference>
<feature type="region of interest" description="Disordered" evidence="4">
    <location>
        <begin position="173"/>
        <end position="194"/>
    </location>
</feature>
<keyword evidence="5" id="KW-1133">Transmembrane helix</keyword>
<dbReference type="InterPro" id="IPR042099">
    <property type="entry name" value="ANL_N_sf"/>
</dbReference>
<dbReference type="InterPro" id="IPR050237">
    <property type="entry name" value="ATP-dep_AMP-bd_enzyme"/>
</dbReference>
<dbReference type="InterPro" id="IPR029065">
    <property type="entry name" value="Enolase_C-like"/>
</dbReference>
<evidence type="ECO:0000313" key="8">
    <source>
        <dbReference type="EMBL" id="QTU84400.1"/>
    </source>
</evidence>
<dbReference type="InterPro" id="IPR010197">
    <property type="entry name" value="OSBS/NAAAR"/>
</dbReference>
<dbReference type="Pfam" id="PF13378">
    <property type="entry name" value="MR_MLE_C"/>
    <property type="match status" value="1"/>
</dbReference>
<dbReference type="NCBIfam" id="TIGR01928">
    <property type="entry name" value="menC_lowGC_arch"/>
    <property type="match status" value="1"/>
</dbReference>
<dbReference type="Gene3D" id="3.30.390.10">
    <property type="entry name" value="Enolase-like, N-terminal domain"/>
    <property type="match status" value="1"/>
</dbReference>
<dbReference type="EC" id="4.2.1.113" evidence="2 3"/>
<comment type="cofactor">
    <cofactor evidence="1">
        <name>a divalent metal cation</name>
        <dbReference type="ChEBI" id="CHEBI:60240"/>
    </cofactor>
</comment>
<evidence type="ECO:0000313" key="9">
    <source>
        <dbReference type="Proteomes" id="UP000636394"/>
    </source>
</evidence>
<keyword evidence="5" id="KW-0812">Transmembrane</keyword>
<evidence type="ECO:0000256" key="4">
    <source>
        <dbReference type="SAM" id="MobiDB-lite"/>
    </source>
</evidence>
<dbReference type="InterPro" id="IPR000873">
    <property type="entry name" value="AMP-dep_synth/lig_dom"/>
</dbReference>
<dbReference type="Pfam" id="PF00501">
    <property type="entry name" value="AMP-binding"/>
    <property type="match status" value="1"/>
</dbReference>
<dbReference type="Gene3D" id="3.40.50.12780">
    <property type="entry name" value="N-terminal domain of ligase-like"/>
    <property type="match status" value="2"/>
</dbReference>
<sequence>MISAFETSVRLHPQKTCFLYVNEAGEEEAYSYREVRMISAALARILRRRGVRQGDCVSVDLANTPAFAFLLLAAAYGGFVLVALNHRLTASEKLSRVMEIDRRHGLRVAATVDDSTVTDLINSAMAHLSGDDVPAVVLERPSRSVVKTRVERSRKERARTLFGGRIAAMEARPRSTRANVRAATGQGLQRRRDETARQDAVEGVIHFAEHAASVFDRSSRALVMFTSGTTGHPKAVALTWENIIDAALVSNRVLNKQGEGLWQAALPLYHIGGFQVVVRSILNGSPFALYHSFDAKQLIAHGKRIGATHVSVVDKMLQDLLAHGSRETLARYECMLLGGGPLNPSTLARACASGVRVYASYGMTETSSQIACALVTPSFQGGLHLLEGYEAQIVDPDAQGVGRLAVKGPGIFNGYLNARAAFTVDGFFLTGDSAALLGGRLYVKERTEDMFVSGGENVYPAEICQRLLQIPSVSDAYVFGAHDARWGRRPIAFVERDRRVATAAGAQASGQQALPPTNHLVKLGIEEQLQARLSKLYQPKHVFVVDQFPRSGIGKVNRGLLQESYQQRIQVEKVMLYRISMPFKKPFHTPKETLRHREVIIVEVTDYAGRTGLGECSTFTTDWYLPEILDDDERVLRERLAPVVLETPMLHPTDAEGVFASYPELEDFPFARAAIEQALWDLYGKIVQKPLWQLIGGEAQGLTKPPTPAQLPADQTAPETILAPAGVVLGVGPVGETVALARQCVEAGYSRLKLKVVPGSAFACASAVREAFPQIMLSVDANQSFTFRSMDELVGLDSLRLSWIEEPLALDDPSAPPSTDIFARLSKLQSAMKTPICVDESIEYPRDLARALRYPNLTCFAVKLSKFGGVEPTIEFMRLAKARGMKVWMSGMYETGIGRRFSAAFESVAAVSMPGDVGATSRYFATDITNPPYETVQGSIPLNTAGHPYGIGCELDRQALQSVLISRTAIG</sequence>
<dbReference type="SFLD" id="SFLDS00001">
    <property type="entry name" value="Enolase"/>
    <property type="match status" value="1"/>
</dbReference>
<dbReference type="Proteomes" id="UP000636394">
    <property type="component" value="Unassembled WGS sequence"/>
</dbReference>
<feature type="transmembrane region" description="Helical" evidence="5">
    <location>
        <begin position="66"/>
        <end position="84"/>
    </location>
</feature>
<dbReference type="EMBL" id="CP072829">
    <property type="protein sequence ID" value="QTU84400.1"/>
    <property type="molecule type" value="Genomic_DNA"/>
</dbReference>
<keyword evidence="8" id="KW-0456">Lyase</keyword>
<dbReference type="InterPro" id="IPR036849">
    <property type="entry name" value="Enolase-like_C_sf"/>
</dbReference>
<dbReference type="SFLD" id="SFLDG00180">
    <property type="entry name" value="muconate_cycloisomerase"/>
    <property type="match status" value="1"/>
</dbReference>
<evidence type="ECO:0000259" key="6">
    <source>
        <dbReference type="SMART" id="SM00922"/>
    </source>
</evidence>
<dbReference type="InterPro" id="IPR013341">
    <property type="entry name" value="Mandelate_racemase_N_dom"/>
</dbReference>
<dbReference type="InterPro" id="IPR013342">
    <property type="entry name" value="Mandelate_racemase_C"/>
</dbReference>
<dbReference type="InterPro" id="IPR025110">
    <property type="entry name" value="AMP-bd_C"/>
</dbReference>
<name>A0A9E6SUC7_9ACTN</name>
<dbReference type="RefSeq" id="WP_166339032.1">
    <property type="nucleotide sequence ID" value="NZ_CP072829.1"/>
</dbReference>
<evidence type="ECO:0000256" key="5">
    <source>
        <dbReference type="SAM" id="Phobius"/>
    </source>
</evidence>
<keyword evidence="9" id="KW-1185">Reference proteome</keyword>
<dbReference type="GO" id="GO:0009063">
    <property type="term" value="P:amino acid catabolic process"/>
    <property type="evidence" value="ECO:0007669"/>
    <property type="project" value="InterPro"/>
</dbReference>
<evidence type="ECO:0000256" key="3">
    <source>
        <dbReference type="NCBIfam" id="TIGR01928"/>
    </source>
</evidence>
<protein>
    <recommendedName>
        <fullName evidence="2 3">o-succinylbenzoate synthase</fullName>
        <ecNumber evidence="2 3">4.2.1.113</ecNumber>
    </recommendedName>
</protein>
<evidence type="ECO:0000313" key="10">
    <source>
        <dbReference type="Proteomes" id="UP000671910"/>
    </source>
</evidence>
<proteinExistence type="predicted"/>
<evidence type="ECO:0000256" key="2">
    <source>
        <dbReference type="ARBA" id="ARBA00029491"/>
    </source>
</evidence>
<keyword evidence="5" id="KW-0472">Membrane</keyword>
<dbReference type="Proteomes" id="UP000671910">
    <property type="component" value="Chromosome"/>
</dbReference>
<dbReference type="KEGG" id="ebz:J7S26_00185"/>
<dbReference type="PANTHER" id="PTHR43767">
    <property type="entry name" value="LONG-CHAIN-FATTY-ACID--COA LIGASE"/>
    <property type="match status" value="1"/>
</dbReference>
<dbReference type="SFLD" id="SFLDF00009">
    <property type="entry name" value="o-succinylbenzoate_synthase"/>
    <property type="match status" value="1"/>
</dbReference>
<accession>A0A9E6SUC7</accession>
<dbReference type="InterPro" id="IPR018110">
    <property type="entry name" value="Mandel_Rmase/mucon_lact_enz_CS"/>
</dbReference>
<dbReference type="InterPro" id="IPR029017">
    <property type="entry name" value="Enolase-like_N"/>
</dbReference>
<dbReference type="SMART" id="SM00922">
    <property type="entry name" value="MR_MLE"/>
    <property type="match status" value="1"/>
</dbReference>
<feature type="domain" description="Mandelate racemase/muconate lactonizing enzyme C-terminal" evidence="6">
    <location>
        <begin position="734"/>
        <end position="835"/>
    </location>
</feature>
<dbReference type="SUPFAM" id="SSF54826">
    <property type="entry name" value="Enolase N-terminal domain-like"/>
    <property type="match status" value="1"/>
</dbReference>
<dbReference type="InterPro" id="IPR020845">
    <property type="entry name" value="AMP-binding_CS"/>
</dbReference>
<dbReference type="Gene3D" id="3.30.300.30">
    <property type="match status" value="1"/>
</dbReference>
<dbReference type="Gene3D" id="3.20.20.120">
    <property type="entry name" value="Enolase-like C-terminal domain"/>
    <property type="match status" value="1"/>
</dbReference>
<dbReference type="SUPFAM" id="SSF56801">
    <property type="entry name" value="Acetyl-CoA synthetase-like"/>
    <property type="match status" value="1"/>
</dbReference>
<dbReference type="SUPFAM" id="SSF51604">
    <property type="entry name" value="Enolase C-terminal domain-like"/>
    <property type="match status" value="1"/>
</dbReference>
<dbReference type="PANTHER" id="PTHR43767:SF1">
    <property type="entry name" value="NONRIBOSOMAL PEPTIDE SYNTHASE PES1 (EUROFUNG)-RELATED"/>
    <property type="match status" value="1"/>
</dbReference>
<dbReference type="PROSITE" id="PS00455">
    <property type="entry name" value="AMP_BINDING"/>
    <property type="match status" value="1"/>
</dbReference>
<dbReference type="InterPro" id="IPR045851">
    <property type="entry name" value="AMP-bd_C_sf"/>
</dbReference>
<dbReference type="Pfam" id="PF02746">
    <property type="entry name" value="MR_MLE_N"/>
    <property type="match status" value="1"/>
</dbReference>
<organism evidence="8 10">
    <name type="scientific">Xiamenia xianingshaonis</name>
    <dbReference type="NCBI Taxonomy" id="2682776"/>
    <lineage>
        <taxon>Bacteria</taxon>
        <taxon>Bacillati</taxon>
        <taxon>Actinomycetota</taxon>
        <taxon>Coriobacteriia</taxon>
        <taxon>Eggerthellales</taxon>
        <taxon>Eggerthellaceae</taxon>
        <taxon>Xiamenia</taxon>
    </lineage>
</organism>
<dbReference type="GO" id="GO:0043748">
    <property type="term" value="F:O-succinylbenzoate synthase activity"/>
    <property type="evidence" value="ECO:0007669"/>
    <property type="project" value="UniProtKB-EC"/>
</dbReference>
<reference evidence="8" key="2">
    <citation type="submission" date="2021-04" db="EMBL/GenBank/DDBJ databases">
        <title>Novel species in family Eggerthellaceae.</title>
        <authorList>
            <person name="Zhang G."/>
        </authorList>
    </citation>
    <scope>NUCLEOTIDE SEQUENCE</scope>
    <source>
        <strain evidence="8">Zg-886</strain>
    </source>
</reference>
<dbReference type="GO" id="GO:0009234">
    <property type="term" value="P:menaquinone biosynthetic process"/>
    <property type="evidence" value="ECO:0007669"/>
    <property type="project" value="UniProtKB-UniRule"/>
</dbReference>
<evidence type="ECO:0000256" key="1">
    <source>
        <dbReference type="ARBA" id="ARBA00001968"/>
    </source>
</evidence>
<reference evidence="7 9" key="1">
    <citation type="submission" date="2019-11" db="EMBL/GenBank/DDBJ databases">
        <title>Eggerthellaceae novel genus isolated from the rectal contents of marmort.</title>
        <authorList>
            <person name="Zhang G."/>
        </authorList>
    </citation>
    <scope>NUCLEOTIDE SEQUENCE [LARGE SCALE GENOMIC DNA]</scope>
    <source>
        <strain evidence="7">Zg-886</strain>
        <strain evidence="9">zg-886</strain>
    </source>
</reference>
<dbReference type="AlphaFoldDB" id="A0A9E6SUC7"/>
<dbReference type="Pfam" id="PF13193">
    <property type="entry name" value="AMP-binding_C"/>
    <property type="match status" value="1"/>
</dbReference>